<dbReference type="Proteomes" id="UP000626109">
    <property type="component" value="Unassembled WGS sequence"/>
</dbReference>
<evidence type="ECO:0000313" key="3">
    <source>
        <dbReference type="Proteomes" id="UP000626109"/>
    </source>
</evidence>
<sequence length="129" mass="14867">MDADIITVRNVERIVVDEFVNNYLSGSLTPAGSKINDDVLSYHFPKTHCKGSRKKFYKTSNGCLVYYSITKSLIFHNGMKDYWDKFCQDPTPKWKLAQENPAAYDDEELASGKWKQHKFVLCFLSARAM</sequence>
<dbReference type="AlphaFoldDB" id="A0A813IC55"/>
<organism evidence="2 3">
    <name type="scientific">Polarella glacialis</name>
    <name type="common">Dinoflagellate</name>
    <dbReference type="NCBI Taxonomy" id="89957"/>
    <lineage>
        <taxon>Eukaryota</taxon>
        <taxon>Sar</taxon>
        <taxon>Alveolata</taxon>
        <taxon>Dinophyceae</taxon>
        <taxon>Suessiales</taxon>
        <taxon>Suessiaceae</taxon>
        <taxon>Polarella</taxon>
    </lineage>
</organism>
<name>A0A813IC55_POLGL</name>
<proteinExistence type="predicted"/>
<keyword evidence="4" id="KW-1185">Reference proteome</keyword>
<accession>A0A813IC55</accession>
<evidence type="ECO:0000313" key="2">
    <source>
        <dbReference type="EMBL" id="CAE8647847.1"/>
    </source>
</evidence>
<reference evidence="2" key="1">
    <citation type="submission" date="2021-02" db="EMBL/GenBank/DDBJ databases">
        <authorList>
            <person name="Dougan E. K."/>
            <person name="Rhodes N."/>
            <person name="Thang M."/>
            <person name="Chan C."/>
        </authorList>
    </citation>
    <scope>NUCLEOTIDE SEQUENCE</scope>
</reference>
<dbReference type="EMBL" id="CAJNNV010000697">
    <property type="protein sequence ID" value="CAE8583346.1"/>
    <property type="molecule type" value="Genomic_DNA"/>
</dbReference>
<protein>
    <submittedName>
        <fullName evidence="2">Uncharacterized protein</fullName>
    </submittedName>
</protein>
<dbReference type="EMBL" id="CAJNNW010005909">
    <property type="protein sequence ID" value="CAE8647847.1"/>
    <property type="molecule type" value="Genomic_DNA"/>
</dbReference>
<dbReference type="Proteomes" id="UP000654075">
    <property type="component" value="Unassembled WGS sequence"/>
</dbReference>
<comment type="caution">
    <text evidence="2">The sequence shown here is derived from an EMBL/GenBank/DDBJ whole genome shotgun (WGS) entry which is preliminary data.</text>
</comment>
<evidence type="ECO:0000313" key="1">
    <source>
        <dbReference type="EMBL" id="CAE8583346.1"/>
    </source>
</evidence>
<evidence type="ECO:0000313" key="4">
    <source>
        <dbReference type="Proteomes" id="UP000654075"/>
    </source>
</evidence>
<gene>
    <name evidence="1" type="ORF">PGLA1383_LOCUS2319</name>
    <name evidence="2" type="ORF">PGLA2088_LOCUS6033</name>
</gene>